<dbReference type="Pfam" id="PF00646">
    <property type="entry name" value="F-box"/>
    <property type="match status" value="1"/>
</dbReference>
<dbReference type="InterPro" id="IPR036047">
    <property type="entry name" value="F-box-like_dom_sf"/>
</dbReference>
<dbReference type="PANTHER" id="PTHR44586">
    <property type="entry name" value="F-BOX DOMAIN CONTAINING PROTEIN, EXPRESSED"/>
    <property type="match status" value="1"/>
</dbReference>
<dbReference type="EMBL" id="JAUUTY010000004">
    <property type="protein sequence ID" value="KAK1645468.1"/>
    <property type="molecule type" value="Genomic_DNA"/>
</dbReference>
<comment type="caution">
    <text evidence="3">The sequence shown here is derived from an EMBL/GenBank/DDBJ whole genome shotgun (WGS) entry which is preliminary data.</text>
</comment>
<gene>
    <name evidence="3" type="ORF">QYE76_063273</name>
</gene>
<keyword evidence="4" id="KW-1185">Reference proteome</keyword>
<feature type="domain" description="F-box" evidence="2">
    <location>
        <begin position="8"/>
        <end position="55"/>
    </location>
</feature>
<reference evidence="3" key="1">
    <citation type="submission" date="2023-07" db="EMBL/GenBank/DDBJ databases">
        <title>A chromosome-level genome assembly of Lolium multiflorum.</title>
        <authorList>
            <person name="Chen Y."/>
            <person name="Copetti D."/>
            <person name="Kolliker R."/>
            <person name="Studer B."/>
        </authorList>
    </citation>
    <scope>NUCLEOTIDE SEQUENCE</scope>
    <source>
        <strain evidence="3">02402/16</strain>
        <tissue evidence="3">Leaf</tissue>
    </source>
</reference>
<dbReference type="PANTHER" id="PTHR44586:SF10">
    <property type="entry name" value="DUF295 DOMAIN-CONTAINING PROTEIN"/>
    <property type="match status" value="1"/>
</dbReference>
<feature type="region of interest" description="Disordered" evidence="1">
    <location>
        <begin position="131"/>
        <end position="151"/>
    </location>
</feature>
<accession>A0AAD8W6V8</accession>
<feature type="compositionally biased region" description="Basic residues" evidence="1">
    <location>
        <begin position="140"/>
        <end position="151"/>
    </location>
</feature>
<sequence length="349" mass="39221">MADHSAASSSWSELPWDLLDRIMQHLELPEALAVASVCASWRAAAAAGRSSFRHAMARAPAWRSFSSRENGHGRNTAQPVSKPPRYQQEVHGESIVPGAESPRLVWSLPRLAHRLGRKAPELLQSPTVQPLHVRRDPSPAHHRSGRHHHGLPRRRVNIIGYHYEEYDEILVRLPHKFTSEFFDKVVLSCDPSRGGADCIAMAIYGLNQVSFARPGDSSWRLAPIAQMGTDKYTDCVYHNGRFYAVTMNGPIETWDLGTGPSQDPKKHVIIDTEPGIKKDMGIHDRFLVSTPWGALLQIRVLLHNLIKFRNKRMNVEVLQVDVEKHKLVKLSPSTAFRGHAVGFSNRNAY</sequence>
<dbReference type="SUPFAM" id="SSF81383">
    <property type="entry name" value="F-box domain"/>
    <property type="match status" value="1"/>
</dbReference>
<evidence type="ECO:0000313" key="3">
    <source>
        <dbReference type="EMBL" id="KAK1645468.1"/>
    </source>
</evidence>
<dbReference type="Pfam" id="PF03478">
    <property type="entry name" value="Beta-prop_KIB1-4"/>
    <property type="match status" value="1"/>
</dbReference>
<evidence type="ECO:0000256" key="1">
    <source>
        <dbReference type="SAM" id="MobiDB-lite"/>
    </source>
</evidence>
<name>A0AAD8W6V8_LOLMU</name>
<dbReference type="SMART" id="SM00256">
    <property type="entry name" value="FBOX"/>
    <property type="match status" value="1"/>
</dbReference>
<dbReference type="AlphaFoldDB" id="A0AAD8W6V8"/>
<dbReference type="Gene3D" id="1.20.1280.50">
    <property type="match status" value="1"/>
</dbReference>
<proteinExistence type="predicted"/>
<protein>
    <recommendedName>
        <fullName evidence="2">F-box domain-containing protein</fullName>
    </recommendedName>
</protein>
<dbReference type="InterPro" id="IPR005174">
    <property type="entry name" value="KIB1-4_b-propeller"/>
</dbReference>
<dbReference type="PROSITE" id="PS50181">
    <property type="entry name" value="FBOX"/>
    <property type="match status" value="1"/>
</dbReference>
<evidence type="ECO:0000259" key="2">
    <source>
        <dbReference type="PROSITE" id="PS50181"/>
    </source>
</evidence>
<evidence type="ECO:0000313" key="4">
    <source>
        <dbReference type="Proteomes" id="UP001231189"/>
    </source>
</evidence>
<dbReference type="InterPro" id="IPR001810">
    <property type="entry name" value="F-box_dom"/>
</dbReference>
<organism evidence="3 4">
    <name type="scientific">Lolium multiflorum</name>
    <name type="common">Italian ryegrass</name>
    <name type="synonym">Lolium perenne subsp. multiflorum</name>
    <dbReference type="NCBI Taxonomy" id="4521"/>
    <lineage>
        <taxon>Eukaryota</taxon>
        <taxon>Viridiplantae</taxon>
        <taxon>Streptophyta</taxon>
        <taxon>Embryophyta</taxon>
        <taxon>Tracheophyta</taxon>
        <taxon>Spermatophyta</taxon>
        <taxon>Magnoliopsida</taxon>
        <taxon>Liliopsida</taxon>
        <taxon>Poales</taxon>
        <taxon>Poaceae</taxon>
        <taxon>BOP clade</taxon>
        <taxon>Pooideae</taxon>
        <taxon>Poodae</taxon>
        <taxon>Poeae</taxon>
        <taxon>Poeae Chloroplast Group 2 (Poeae type)</taxon>
        <taxon>Loliodinae</taxon>
        <taxon>Loliinae</taxon>
        <taxon>Lolium</taxon>
    </lineage>
</organism>
<dbReference type="Proteomes" id="UP001231189">
    <property type="component" value="Unassembled WGS sequence"/>
</dbReference>
<feature type="region of interest" description="Disordered" evidence="1">
    <location>
        <begin position="63"/>
        <end position="91"/>
    </location>
</feature>
<feature type="compositionally biased region" description="Polar residues" evidence="1">
    <location>
        <begin position="64"/>
        <end position="79"/>
    </location>
</feature>